<proteinExistence type="inferred from homology"/>
<dbReference type="CDD" id="cd03034">
    <property type="entry name" value="ArsC_ArsC"/>
    <property type="match status" value="1"/>
</dbReference>
<evidence type="ECO:0000313" key="7">
    <source>
        <dbReference type="Proteomes" id="UP000001019"/>
    </source>
</evidence>
<dbReference type="EMBL" id="AE009952">
    <property type="protein sequence ID" value="AAM84983.1"/>
    <property type="molecule type" value="Genomic_DNA"/>
</dbReference>
<dbReference type="HOGENOM" id="CLU_116644_0_1_6"/>
<protein>
    <recommendedName>
        <fullName evidence="4">Arsenate reductase</fullName>
        <ecNumber evidence="4">1.20.4.1</ecNumber>
    </recommendedName>
</protein>
<evidence type="ECO:0000313" key="5">
    <source>
        <dbReference type="EMBL" id="AAM84983.1"/>
    </source>
</evidence>
<sequence length="152" mass="17297">MGLFAGKPFVYWQIASGLLINSRLAKRKTARKVIMKDVTIYHNPRCSKSRETLALVEQQGITPQVVLYLETPPSVDKLKELLQQLGFSDARQLMRTKEDLYKTLNLDDRGLTQDQLLQAMADNPKLIERPIVVTQGKARIGRPPEQVLEILK</sequence>
<reference evidence="6" key="4">
    <citation type="submission" date="2016-05" db="EMBL/GenBank/DDBJ databases">
        <title>Reannotation of Yersinia pestis strain 91001 based on omics data.</title>
        <authorList>
            <person name="Yiqing M."/>
        </authorList>
    </citation>
    <scope>NUCLEOTIDE SEQUENCE</scope>
    <source>
        <strain evidence="6">91001</strain>
    </source>
</reference>
<comment type="similarity">
    <text evidence="1 3 4">Belongs to the ArsC family.</text>
</comment>
<dbReference type="Gene3D" id="3.40.30.10">
    <property type="entry name" value="Glutaredoxin"/>
    <property type="match status" value="1"/>
</dbReference>
<comment type="catalytic activity">
    <reaction evidence="4">
        <text>[glutaredoxin]-dithiol + arsenate + glutathione + H(+) = glutathionyl-S-S-[glutaredoxin] + arsenite + H2O</text>
        <dbReference type="Rhea" id="RHEA:22016"/>
        <dbReference type="Rhea" id="RHEA-COMP:10729"/>
        <dbReference type="Rhea" id="RHEA-COMP:17668"/>
        <dbReference type="ChEBI" id="CHEBI:15377"/>
        <dbReference type="ChEBI" id="CHEBI:15378"/>
        <dbReference type="ChEBI" id="CHEBI:29242"/>
        <dbReference type="ChEBI" id="CHEBI:29950"/>
        <dbReference type="ChEBI" id="CHEBI:48597"/>
        <dbReference type="ChEBI" id="CHEBI:57925"/>
        <dbReference type="ChEBI" id="CHEBI:146199"/>
        <dbReference type="EC" id="1.20.4.1"/>
    </reaction>
</comment>
<name>Q8D0Y4_YERPE</name>
<keyword evidence="2 4" id="KW-0560">Oxidoreductase</keyword>
<reference evidence="5 8" key="1">
    <citation type="journal article" date="2002" name="J. Bacteriol.">
        <title>Genome sequence of Yersinia pestis KIM.</title>
        <authorList>
            <person name="Deng W."/>
            <person name="Burland V."/>
            <person name="Plunkett G.III."/>
            <person name="Boutin A."/>
            <person name="Mayhew G.F."/>
            <person name="Liss P."/>
            <person name="Perna N.T."/>
            <person name="Rose D.J."/>
            <person name="Mau B."/>
            <person name="Zhou S."/>
            <person name="Schwartz D.C."/>
            <person name="Fetherston J.D."/>
            <person name="Lindler L.E."/>
            <person name="Brubaker R.R."/>
            <person name="Plana G.V."/>
            <person name="Straley S.C."/>
            <person name="McDonough K.A."/>
            <person name="Nilles M.L."/>
            <person name="Matson J.S."/>
            <person name="Blattner F.R."/>
            <person name="Perry R.D."/>
        </authorList>
    </citation>
    <scope>NUCLEOTIDE SEQUENCE [LARGE SCALE GENOMIC DNA]</scope>
    <source>
        <strain evidence="5">KIM</strain>
        <strain evidence="8">KIM10+ / Biovar Mediaevalis</strain>
    </source>
</reference>
<evidence type="ECO:0000313" key="6">
    <source>
        <dbReference type="EMBL" id="AAS62882.1"/>
    </source>
</evidence>
<dbReference type="SUPFAM" id="SSF52833">
    <property type="entry name" value="Thioredoxin-like"/>
    <property type="match status" value="1"/>
</dbReference>
<reference evidence="6" key="2">
    <citation type="submission" date="2003-04" db="EMBL/GenBank/DDBJ databases">
        <authorList>
            <person name="Song Y."/>
            <person name="Tong Z."/>
            <person name="Wang L."/>
            <person name="Han Y."/>
            <person name="Zhang J."/>
            <person name="Pei D."/>
            <person name="Wang J."/>
            <person name="Zhou D."/>
            <person name="Han Y."/>
            <person name="Pang X."/>
            <person name="Zhai J."/>
            <person name="Chen F."/>
            <person name="Qin H."/>
            <person name="Wang J."/>
            <person name="Li S."/>
            <person name="Guo Z."/>
            <person name="Ye C."/>
            <person name="Du Z."/>
            <person name="Lin W."/>
            <person name="Wang J."/>
            <person name="Yu J."/>
            <person name="Yang H."/>
            <person name="Wang J."/>
            <person name="Huang P."/>
            <person name="Yang R."/>
        </authorList>
    </citation>
    <scope>NUCLEOTIDE SEQUENCE</scope>
    <source>
        <strain evidence="6">91001</strain>
    </source>
</reference>
<evidence type="ECO:0000256" key="1">
    <source>
        <dbReference type="ARBA" id="ARBA00007198"/>
    </source>
</evidence>
<accession>Q74SC5</accession>
<dbReference type="InterPro" id="IPR006660">
    <property type="entry name" value="Arsenate_reductase-like"/>
</dbReference>
<dbReference type="Proteomes" id="UP000002490">
    <property type="component" value="Chromosome"/>
</dbReference>
<dbReference type="PANTHER" id="PTHR30041">
    <property type="entry name" value="ARSENATE REDUCTASE"/>
    <property type="match status" value="1"/>
</dbReference>
<dbReference type="NCBIfam" id="TIGR00014">
    <property type="entry name" value="arsC"/>
    <property type="match status" value="1"/>
</dbReference>
<organism evidence="5 8">
    <name type="scientific">Yersinia pestis</name>
    <dbReference type="NCBI Taxonomy" id="632"/>
    <lineage>
        <taxon>Bacteria</taxon>
        <taxon>Pseudomonadati</taxon>
        <taxon>Pseudomonadota</taxon>
        <taxon>Gammaproteobacteria</taxon>
        <taxon>Enterobacterales</taxon>
        <taxon>Yersiniaceae</taxon>
        <taxon>Yersinia</taxon>
    </lineage>
</organism>
<dbReference type="Proteomes" id="UP000001019">
    <property type="component" value="Chromosome"/>
</dbReference>
<dbReference type="InterPro" id="IPR036249">
    <property type="entry name" value="Thioredoxin-like_sf"/>
</dbReference>
<dbReference type="EC" id="1.20.4.1" evidence="4"/>
<accession>Q8D0Y4</accession>
<reference evidence="7" key="3">
    <citation type="journal article" date="2004" name="DNA Res.">
        <title>Complete genome sequence of Yersinia pestis strain 91001, an isolate avirulent to humans.</title>
        <authorList>
            <person name="Song Y."/>
            <person name="Tong Z."/>
            <person name="Wang J."/>
            <person name="Wang L."/>
            <person name="Guo Z."/>
            <person name="Han Y."/>
            <person name="Zhang J."/>
            <person name="Pei D."/>
            <person name="Zhou D."/>
            <person name="Qin H."/>
            <person name="Pang X."/>
            <person name="Han Y."/>
            <person name="Zhai J."/>
            <person name="Li M."/>
            <person name="Cui B."/>
            <person name="Qi Z."/>
            <person name="Jin L."/>
            <person name="Dai R."/>
            <person name="Chen F."/>
            <person name="Li S."/>
            <person name="Ye C."/>
            <person name="Du Z."/>
            <person name="Lin W."/>
            <person name="Wang J."/>
            <person name="Yu J."/>
            <person name="Yang H."/>
            <person name="Wang J."/>
            <person name="Huang P."/>
            <person name="Yang R."/>
        </authorList>
    </citation>
    <scope>NUCLEOTIDE SEQUENCE [LARGE SCALE GENOMIC DNA]</scope>
    <source>
        <strain evidence="7">91001 / Biovar Mediaevalis</strain>
    </source>
</reference>
<dbReference type="PANTHER" id="PTHR30041:SF4">
    <property type="entry name" value="ARSENATE REDUCTASE"/>
    <property type="match status" value="1"/>
</dbReference>
<evidence type="ECO:0000256" key="2">
    <source>
        <dbReference type="ARBA" id="ARBA00023002"/>
    </source>
</evidence>
<dbReference type="Pfam" id="PF03960">
    <property type="entry name" value="ArsC"/>
    <property type="match status" value="1"/>
</dbReference>
<dbReference type="InterPro" id="IPR006659">
    <property type="entry name" value="Arsenate_reductase"/>
</dbReference>
<dbReference type="PROSITE" id="PS51353">
    <property type="entry name" value="ARSC"/>
    <property type="match status" value="1"/>
</dbReference>
<evidence type="ECO:0000256" key="4">
    <source>
        <dbReference type="RuleBase" id="RU362029"/>
    </source>
</evidence>
<dbReference type="AlphaFoldDB" id="Q8D0Y4"/>
<dbReference type="GO" id="GO:0008794">
    <property type="term" value="F:arsenate reductase (glutaredoxin) activity"/>
    <property type="evidence" value="ECO:0007669"/>
    <property type="project" value="UniProtKB-UniRule"/>
</dbReference>
<evidence type="ECO:0000256" key="3">
    <source>
        <dbReference type="PROSITE-ProRule" id="PRU01282"/>
    </source>
</evidence>
<dbReference type="DNASU" id="1146358"/>
<dbReference type="KEGG" id="ypk:y1411"/>
<gene>
    <name evidence="6" type="primary">arsC2</name>
    <name evidence="5" type="ordered locus">y1411</name>
    <name evidence="6" type="ordered locus">YP_2692</name>
</gene>
<dbReference type="KEGG" id="ypm:YP_2692"/>
<evidence type="ECO:0000313" key="8">
    <source>
        <dbReference type="Proteomes" id="UP000002490"/>
    </source>
</evidence>
<dbReference type="EMBL" id="AE017042">
    <property type="protein sequence ID" value="AAS62882.1"/>
    <property type="molecule type" value="Genomic_DNA"/>
</dbReference>
<dbReference type="EnsemblBacteria" id="AAS62882">
    <property type="protein sequence ID" value="AAS62882"/>
    <property type="gene ID" value="YP_2692"/>
</dbReference>